<evidence type="ECO:0000256" key="4">
    <source>
        <dbReference type="ARBA" id="ARBA00022692"/>
    </source>
</evidence>
<dbReference type="EMBL" id="VSSQ01024245">
    <property type="protein sequence ID" value="MPM71647.1"/>
    <property type="molecule type" value="Genomic_DNA"/>
</dbReference>
<name>A0A645C360_9ZZZZ</name>
<accession>A0A645C360</accession>
<proteinExistence type="inferred from homology"/>
<evidence type="ECO:0000256" key="3">
    <source>
        <dbReference type="ARBA" id="ARBA00022475"/>
    </source>
</evidence>
<dbReference type="PANTHER" id="PTHR34582:SF2">
    <property type="entry name" value="UPF0702 TRANSMEMBRANE PROTEIN YDFR"/>
    <property type="match status" value="1"/>
</dbReference>
<comment type="subcellular location">
    <subcellularLocation>
        <location evidence="1">Cell membrane</location>
        <topology evidence="1">Multi-pass membrane protein</topology>
    </subcellularLocation>
</comment>
<dbReference type="Pfam" id="PF04239">
    <property type="entry name" value="DUF421"/>
    <property type="match status" value="1"/>
</dbReference>
<dbReference type="Gene3D" id="3.30.240.20">
    <property type="entry name" value="bsu07140 like domains"/>
    <property type="match status" value="1"/>
</dbReference>
<evidence type="ECO:0000313" key="9">
    <source>
        <dbReference type="EMBL" id="MPM71647.1"/>
    </source>
</evidence>
<keyword evidence="6 7" id="KW-0472">Membrane</keyword>
<reference evidence="9" key="1">
    <citation type="submission" date="2019-08" db="EMBL/GenBank/DDBJ databases">
        <authorList>
            <person name="Kucharzyk K."/>
            <person name="Murdoch R.W."/>
            <person name="Higgins S."/>
            <person name="Loffler F."/>
        </authorList>
    </citation>
    <scope>NUCLEOTIDE SEQUENCE</scope>
</reference>
<evidence type="ECO:0000256" key="5">
    <source>
        <dbReference type="ARBA" id="ARBA00022989"/>
    </source>
</evidence>
<evidence type="ECO:0000259" key="8">
    <source>
        <dbReference type="Pfam" id="PF04239"/>
    </source>
</evidence>
<protein>
    <recommendedName>
        <fullName evidence="8">YetF C-terminal domain-containing protein</fullName>
    </recommendedName>
</protein>
<keyword evidence="3" id="KW-1003">Cell membrane</keyword>
<evidence type="ECO:0000256" key="2">
    <source>
        <dbReference type="ARBA" id="ARBA00006448"/>
    </source>
</evidence>
<dbReference type="AlphaFoldDB" id="A0A645C360"/>
<feature type="transmembrane region" description="Helical" evidence="7">
    <location>
        <begin position="33"/>
        <end position="50"/>
    </location>
</feature>
<evidence type="ECO:0000256" key="6">
    <source>
        <dbReference type="ARBA" id="ARBA00023136"/>
    </source>
</evidence>
<feature type="domain" description="YetF C-terminal" evidence="8">
    <location>
        <begin position="78"/>
        <end position="176"/>
    </location>
</feature>
<dbReference type="InterPro" id="IPR023090">
    <property type="entry name" value="UPF0702_alpha/beta_dom_sf"/>
</dbReference>
<feature type="transmembrane region" description="Helical" evidence="7">
    <location>
        <begin position="6"/>
        <end position="21"/>
    </location>
</feature>
<dbReference type="InterPro" id="IPR007353">
    <property type="entry name" value="DUF421"/>
</dbReference>
<comment type="similarity">
    <text evidence="2">Belongs to the UPF0702 family.</text>
</comment>
<sequence>MNNLNWIWQTILIFYGGRLILRIGGRKSISQMTITQVVVMVGIGSLLIQPVAGKDILHTLAVGLIITVLMIITEYLEMKFDFLETISTGKAKIVIENGKLNLENLRKLRMSVDRLETRLRQSGISSVEDVKYATIEVSGQLGYELNENKKAITKEDFNLLINEILQLKKLIGMNDNLQLTENQGNNIFNEIKTKKFEGKNEP</sequence>
<dbReference type="PANTHER" id="PTHR34582">
    <property type="entry name" value="UPF0702 TRANSMEMBRANE PROTEIN YCAP"/>
    <property type="match status" value="1"/>
</dbReference>
<gene>
    <name evidence="9" type="ORF">SDC9_118615</name>
</gene>
<organism evidence="9">
    <name type="scientific">bioreactor metagenome</name>
    <dbReference type="NCBI Taxonomy" id="1076179"/>
    <lineage>
        <taxon>unclassified sequences</taxon>
        <taxon>metagenomes</taxon>
        <taxon>ecological metagenomes</taxon>
    </lineage>
</organism>
<comment type="caution">
    <text evidence="9">The sequence shown here is derived from an EMBL/GenBank/DDBJ whole genome shotgun (WGS) entry which is preliminary data.</text>
</comment>
<keyword evidence="4 7" id="KW-0812">Transmembrane</keyword>
<evidence type="ECO:0000256" key="1">
    <source>
        <dbReference type="ARBA" id="ARBA00004651"/>
    </source>
</evidence>
<dbReference type="GO" id="GO:0005886">
    <property type="term" value="C:plasma membrane"/>
    <property type="evidence" value="ECO:0007669"/>
    <property type="project" value="UniProtKB-SubCell"/>
</dbReference>
<feature type="transmembrane region" description="Helical" evidence="7">
    <location>
        <begin position="56"/>
        <end position="76"/>
    </location>
</feature>
<evidence type="ECO:0000256" key="7">
    <source>
        <dbReference type="SAM" id="Phobius"/>
    </source>
</evidence>
<keyword evidence="5 7" id="KW-1133">Transmembrane helix</keyword>